<dbReference type="Pfam" id="PF13365">
    <property type="entry name" value="Trypsin_2"/>
    <property type="match status" value="1"/>
</dbReference>
<dbReference type="PROSITE" id="PS51257">
    <property type="entry name" value="PROKAR_LIPOPROTEIN"/>
    <property type="match status" value="1"/>
</dbReference>
<dbReference type="PRINTS" id="PR00834">
    <property type="entry name" value="PROTEASES2C"/>
</dbReference>
<evidence type="ECO:0000313" key="2">
    <source>
        <dbReference type="Proteomes" id="UP000196368"/>
    </source>
</evidence>
<dbReference type="Gene3D" id="2.40.10.10">
    <property type="entry name" value="Trypsin-like serine proteases"/>
    <property type="match status" value="2"/>
</dbReference>
<reference evidence="2" key="1">
    <citation type="submission" date="2017-04" db="EMBL/GenBank/DDBJ databases">
        <title>Function of individual gut microbiota members based on whole genome sequencing of pure cultures obtained from chicken caecum.</title>
        <authorList>
            <person name="Medvecky M."/>
            <person name="Cejkova D."/>
            <person name="Polansky O."/>
            <person name="Karasova D."/>
            <person name="Kubasova T."/>
            <person name="Cizek A."/>
            <person name="Rychlik I."/>
        </authorList>
    </citation>
    <scope>NUCLEOTIDE SEQUENCE [LARGE SCALE GENOMIC DNA]</scope>
    <source>
        <strain evidence="2">An273</strain>
    </source>
</reference>
<keyword evidence="2" id="KW-1185">Reference proteome</keyword>
<comment type="caution">
    <text evidence="1">The sequence shown here is derived from an EMBL/GenBank/DDBJ whole genome shotgun (WGS) entry which is preliminary data.</text>
</comment>
<dbReference type="RefSeq" id="WP_087287755.1">
    <property type="nucleotide sequence ID" value="NZ_NFJD01000002.1"/>
</dbReference>
<accession>A0A1Y4DCJ8</accession>
<evidence type="ECO:0000313" key="1">
    <source>
        <dbReference type="EMBL" id="OUO56827.1"/>
    </source>
</evidence>
<organism evidence="1 2">
    <name type="scientific">Candidatus Avelusimicrobium gallicola</name>
    <dbReference type="NCBI Taxonomy" id="2562704"/>
    <lineage>
        <taxon>Bacteria</taxon>
        <taxon>Pseudomonadati</taxon>
        <taxon>Elusimicrobiota</taxon>
        <taxon>Elusimicrobia</taxon>
        <taxon>Elusimicrobiales</taxon>
        <taxon>Elusimicrobiaceae</taxon>
        <taxon>Candidatus Avelusimicrobium</taxon>
    </lineage>
</organism>
<dbReference type="InterPro" id="IPR001940">
    <property type="entry name" value="Peptidase_S1C"/>
</dbReference>
<dbReference type="InterPro" id="IPR009003">
    <property type="entry name" value="Peptidase_S1_PA"/>
</dbReference>
<dbReference type="SUPFAM" id="SSF50494">
    <property type="entry name" value="Trypsin-like serine proteases"/>
    <property type="match status" value="1"/>
</dbReference>
<name>A0A1Y4DCJ8_9BACT</name>
<proteinExistence type="predicted"/>
<dbReference type="GO" id="GO:0004252">
    <property type="term" value="F:serine-type endopeptidase activity"/>
    <property type="evidence" value="ECO:0007669"/>
    <property type="project" value="InterPro"/>
</dbReference>
<dbReference type="Proteomes" id="UP000196368">
    <property type="component" value="Unassembled WGS sequence"/>
</dbReference>
<dbReference type="InterPro" id="IPR043504">
    <property type="entry name" value="Peptidase_S1_PA_chymotrypsin"/>
</dbReference>
<dbReference type="PANTHER" id="PTHR43019">
    <property type="entry name" value="SERINE ENDOPROTEASE DEGS"/>
    <property type="match status" value="1"/>
</dbReference>
<protein>
    <recommendedName>
        <fullName evidence="3">Serine protease</fullName>
    </recommendedName>
</protein>
<dbReference type="AlphaFoldDB" id="A0A1Y4DCJ8"/>
<dbReference type="PANTHER" id="PTHR43019:SF23">
    <property type="entry name" value="PROTEASE DO-LIKE 5, CHLOROPLASTIC"/>
    <property type="match status" value="1"/>
</dbReference>
<sequence length="472" mass="53753">MVCFTRNARRFLPGTLVFLLLFAFGCNYHGRIKRGIYKTPPFDDKIEASVMVPADRFLQQAFTFKDDNLTPINSYTFRIDDGAAVAAADALGTLFSQADVNEYRFRRQYDYIAELDYKVTEENEVYSSLEAEDGFLWARKYRIPKFHTFTVLTLRDPHTRMPLIKLDADRVSYLEFSNTAIGAYWFNKLTFSVLFPLIAPVYTSSAGGSIRQTLEDDLRACLQQMMKELEENRIVFQPGISPALARNDRRYRPFMEKTTYVETPQGHGTGFFISPDGYMITNAHVVSGNRDVRYYLYEDLPFEPRRAEPPFRYARVIKVNDSRDLALLKAEGTFPYFKLDADRSHYQTGDSVFAVGNPMEEFWSVSEGIISAVKDENGVDVIQSDVSTNRGNSGGPLVHKKSGNVIGVTSYGYKNSEAAGLNFSISAFEVKRTLGIDQPIDEKKLLREEILDRPQTPQKANVLYQDGQNYVK</sequence>
<dbReference type="OrthoDB" id="9758917at2"/>
<dbReference type="EMBL" id="NFJD01000002">
    <property type="protein sequence ID" value="OUO56827.1"/>
    <property type="molecule type" value="Genomic_DNA"/>
</dbReference>
<dbReference type="GO" id="GO:0006508">
    <property type="term" value="P:proteolysis"/>
    <property type="evidence" value="ECO:0007669"/>
    <property type="project" value="InterPro"/>
</dbReference>
<gene>
    <name evidence="1" type="ORF">B5F75_02995</name>
</gene>
<evidence type="ECO:0008006" key="3">
    <source>
        <dbReference type="Google" id="ProtNLM"/>
    </source>
</evidence>